<dbReference type="EnsemblPlants" id="Pp3c10_6770V3.4">
    <property type="protein sequence ID" value="Pp3c10_6770V3.4"/>
    <property type="gene ID" value="Pp3c10_6770"/>
</dbReference>
<dbReference type="EMBL" id="ABEU02000010">
    <property type="protein sequence ID" value="PNR46401.1"/>
    <property type="molecule type" value="Genomic_DNA"/>
</dbReference>
<proteinExistence type="predicted"/>
<reference evidence="3" key="3">
    <citation type="submission" date="2020-12" db="UniProtKB">
        <authorList>
            <consortium name="EnsemblPlants"/>
        </authorList>
    </citation>
    <scope>IDENTIFICATION</scope>
</reference>
<dbReference type="Gramene" id="Pp3c10_6770V3.5">
    <property type="protein sequence ID" value="Pp3c10_6770V3.5"/>
    <property type="gene ID" value="Pp3c10_6770"/>
</dbReference>
<reference evidence="2 4" key="1">
    <citation type="journal article" date="2008" name="Science">
        <title>The Physcomitrella genome reveals evolutionary insights into the conquest of land by plants.</title>
        <authorList>
            <person name="Rensing S."/>
            <person name="Lang D."/>
            <person name="Zimmer A."/>
            <person name="Terry A."/>
            <person name="Salamov A."/>
            <person name="Shapiro H."/>
            <person name="Nishiyama T."/>
            <person name="Perroud P.-F."/>
            <person name="Lindquist E."/>
            <person name="Kamisugi Y."/>
            <person name="Tanahashi T."/>
            <person name="Sakakibara K."/>
            <person name="Fujita T."/>
            <person name="Oishi K."/>
            <person name="Shin-I T."/>
            <person name="Kuroki Y."/>
            <person name="Toyoda A."/>
            <person name="Suzuki Y."/>
            <person name="Hashimoto A."/>
            <person name="Yamaguchi K."/>
            <person name="Sugano A."/>
            <person name="Kohara Y."/>
            <person name="Fujiyama A."/>
            <person name="Anterola A."/>
            <person name="Aoki S."/>
            <person name="Ashton N."/>
            <person name="Barbazuk W.B."/>
            <person name="Barker E."/>
            <person name="Bennetzen J."/>
            <person name="Bezanilla M."/>
            <person name="Blankenship R."/>
            <person name="Cho S.H."/>
            <person name="Dutcher S."/>
            <person name="Estelle M."/>
            <person name="Fawcett J.A."/>
            <person name="Gundlach H."/>
            <person name="Hanada K."/>
            <person name="Heyl A."/>
            <person name="Hicks K.A."/>
            <person name="Hugh J."/>
            <person name="Lohr M."/>
            <person name="Mayer K."/>
            <person name="Melkozernov A."/>
            <person name="Murata T."/>
            <person name="Nelson D."/>
            <person name="Pils B."/>
            <person name="Prigge M."/>
            <person name="Reiss B."/>
            <person name="Renner T."/>
            <person name="Rombauts S."/>
            <person name="Rushton P."/>
            <person name="Sanderfoot A."/>
            <person name="Schween G."/>
            <person name="Shiu S.-H."/>
            <person name="Stueber K."/>
            <person name="Theodoulou F.L."/>
            <person name="Tu H."/>
            <person name="Van de Peer Y."/>
            <person name="Verrier P.J."/>
            <person name="Waters E."/>
            <person name="Wood A."/>
            <person name="Yang L."/>
            <person name="Cove D."/>
            <person name="Cuming A."/>
            <person name="Hasebe M."/>
            <person name="Lucas S."/>
            <person name="Mishler D.B."/>
            <person name="Reski R."/>
            <person name="Grigoriev I."/>
            <person name="Quatrano R.S."/>
            <person name="Boore J.L."/>
        </authorList>
    </citation>
    <scope>NUCLEOTIDE SEQUENCE [LARGE SCALE GENOMIC DNA]</scope>
    <source>
        <strain evidence="3 4">cv. Gransden 2004</strain>
    </source>
</reference>
<feature type="compositionally biased region" description="Low complexity" evidence="1">
    <location>
        <begin position="322"/>
        <end position="331"/>
    </location>
</feature>
<feature type="region of interest" description="Disordered" evidence="1">
    <location>
        <begin position="372"/>
        <end position="394"/>
    </location>
</feature>
<dbReference type="HOGENOM" id="CLU_607492_0_0_1"/>
<sequence length="442" mass="48469">MRGSGGASRPQRQARAGVTYKESDDDDDEFIPNAKLSSDVVGRRSLRSCALEVEDSMITKGRRTLALKRPRIIEPPVITEKENINADEIAEAPHEAEPALSHDYRHQFLQGLEFCRISANVPGSQRENSAFDYLLEAVSGASGDAYEEGASTGQQCFATKSSNQDESRAKQEVTTSTTYAPELLEAYSVFERTLNAVKGVMEEDTKATVTLTSPTHSSHEGGRLASSSAGEVLKNVVELERNREVEQDAISSANEKTGPKKGLEDKEVNMSSANEKTNRKRVKRDNQDNILYSDEKKDTKKIEDDKQCNVSSAEEEEDGDSEASWNESSDASDSDKKNSAIGKNDTLPSFEKSSPKLKTFVKKSKVFKKDLNCTDPVPSVAKSSAPPLIPKKRPPIFAGNKPFVSPVPVPLSLPSPTVAHRRVVGLSRRHRPPPLHPYLLGT</sequence>
<feature type="compositionally biased region" description="Basic and acidic residues" evidence="1">
    <location>
        <begin position="293"/>
        <end position="307"/>
    </location>
</feature>
<protein>
    <submittedName>
        <fullName evidence="2 3">Uncharacterized protein</fullName>
    </submittedName>
</protein>
<dbReference type="EnsemblPlants" id="Pp3c10_6770V3.1">
    <property type="protein sequence ID" value="Pp3c10_6770V3.1"/>
    <property type="gene ID" value="Pp3c10_6770"/>
</dbReference>
<dbReference type="RefSeq" id="XP_024386697.1">
    <property type="nucleotide sequence ID" value="XM_024530929.2"/>
</dbReference>
<evidence type="ECO:0000313" key="2">
    <source>
        <dbReference type="EMBL" id="PNR46401.1"/>
    </source>
</evidence>
<gene>
    <name evidence="3" type="primary">LOC112287669</name>
    <name evidence="2" type="ORF">PHYPA_013520</name>
</gene>
<dbReference type="PaxDb" id="3218-PP1S293_28V6.1"/>
<evidence type="ECO:0000313" key="3">
    <source>
        <dbReference type="EnsemblPlants" id="Pp3c10_6770V3.1"/>
    </source>
</evidence>
<dbReference type="AlphaFoldDB" id="A9TQZ5"/>
<dbReference type="EnsemblPlants" id="Pp3c10_6770V3.5">
    <property type="protein sequence ID" value="Pp3c10_6770V3.5"/>
    <property type="gene ID" value="Pp3c10_6770"/>
</dbReference>
<evidence type="ECO:0000256" key="1">
    <source>
        <dbReference type="SAM" id="MobiDB-lite"/>
    </source>
</evidence>
<keyword evidence="4" id="KW-1185">Reference proteome</keyword>
<dbReference type="Gramene" id="Pp3c10_6770V3.1">
    <property type="protein sequence ID" value="Pp3c10_6770V3.1"/>
    <property type="gene ID" value="Pp3c10_6770"/>
</dbReference>
<accession>A9TQZ5</accession>
<feature type="compositionally biased region" description="Low complexity" evidence="1">
    <location>
        <begin position="376"/>
        <end position="386"/>
    </location>
</feature>
<dbReference type="Gramene" id="Pp3c10_6770V3.4">
    <property type="protein sequence ID" value="Pp3c10_6770V3.4"/>
    <property type="gene ID" value="Pp3c10_6770"/>
</dbReference>
<dbReference type="Proteomes" id="UP000006727">
    <property type="component" value="Chromosome 10"/>
</dbReference>
<feature type="region of interest" description="Disordered" evidence="1">
    <location>
        <begin position="208"/>
        <end position="229"/>
    </location>
</feature>
<organism evidence="2">
    <name type="scientific">Physcomitrium patens</name>
    <name type="common">Spreading-leaved earth moss</name>
    <name type="synonym">Physcomitrella patens</name>
    <dbReference type="NCBI Taxonomy" id="3218"/>
    <lineage>
        <taxon>Eukaryota</taxon>
        <taxon>Viridiplantae</taxon>
        <taxon>Streptophyta</taxon>
        <taxon>Embryophyta</taxon>
        <taxon>Bryophyta</taxon>
        <taxon>Bryophytina</taxon>
        <taxon>Bryopsida</taxon>
        <taxon>Funariidae</taxon>
        <taxon>Funariales</taxon>
        <taxon>Funariaceae</taxon>
        <taxon>Physcomitrium</taxon>
    </lineage>
</organism>
<feature type="compositionally biased region" description="Basic and acidic residues" evidence="1">
    <location>
        <begin position="257"/>
        <end position="268"/>
    </location>
</feature>
<name>A9TQZ5_PHYPA</name>
<feature type="region of interest" description="Disordered" evidence="1">
    <location>
        <begin position="244"/>
        <end position="355"/>
    </location>
</feature>
<dbReference type="GeneID" id="112287669"/>
<evidence type="ECO:0000313" key="4">
    <source>
        <dbReference type="Proteomes" id="UP000006727"/>
    </source>
</evidence>
<feature type="region of interest" description="Disordered" evidence="1">
    <location>
        <begin position="1"/>
        <end position="32"/>
    </location>
</feature>
<reference evidence="2 4" key="2">
    <citation type="journal article" date="2018" name="Plant J.">
        <title>The Physcomitrella patens chromosome-scale assembly reveals moss genome structure and evolution.</title>
        <authorList>
            <person name="Lang D."/>
            <person name="Ullrich K.K."/>
            <person name="Murat F."/>
            <person name="Fuchs J."/>
            <person name="Jenkins J."/>
            <person name="Haas F.B."/>
            <person name="Piednoel M."/>
            <person name="Gundlach H."/>
            <person name="Van Bel M."/>
            <person name="Meyberg R."/>
            <person name="Vives C."/>
            <person name="Morata J."/>
            <person name="Symeonidi A."/>
            <person name="Hiss M."/>
            <person name="Muchero W."/>
            <person name="Kamisugi Y."/>
            <person name="Saleh O."/>
            <person name="Blanc G."/>
            <person name="Decker E.L."/>
            <person name="van Gessel N."/>
            <person name="Grimwood J."/>
            <person name="Hayes R.D."/>
            <person name="Graham S.W."/>
            <person name="Gunter L.E."/>
            <person name="McDaniel S.F."/>
            <person name="Hoernstein S.N.W."/>
            <person name="Larsson A."/>
            <person name="Li F.W."/>
            <person name="Perroud P.F."/>
            <person name="Phillips J."/>
            <person name="Ranjan P."/>
            <person name="Rokshar D.S."/>
            <person name="Rothfels C.J."/>
            <person name="Schneider L."/>
            <person name="Shu S."/>
            <person name="Stevenson D.W."/>
            <person name="Thummler F."/>
            <person name="Tillich M."/>
            <person name="Villarreal Aguilar J.C."/>
            <person name="Widiez T."/>
            <person name="Wong G.K."/>
            <person name="Wymore A."/>
            <person name="Zhang Y."/>
            <person name="Zimmer A.D."/>
            <person name="Quatrano R.S."/>
            <person name="Mayer K.F.X."/>
            <person name="Goodstein D."/>
            <person name="Casacuberta J.M."/>
            <person name="Vandepoele K."/>
            <person name="Reski R."/>
            <person name="Cuming A.C."/>
            <person name="Tuskan G.A."/>
            <person name="Maumus F."/>
            <person name="Salse J."/>
            <person name="Schmutz J."/>
            <person name="Rensing S.A."/>
        </authorList>
    </citation>
    <scope>NUCLEOTIDE SEQUENCE [LARGE SCALE GENOMIC DNA]</scope>
    <source>
        <strain evidence="3 4">cv. Gransden 2004</strain>
    </source>
</reference>